<name>A0A0L0W961_GOTPU</name>
<dbReference type="RefSeq" id="WP_157857723.1">
    <property type="nucleotide sequence ID" value="NZ_LGSS01000010.1"/>
</dbReference>
<proteinExistence type="predicted"/>
<dbReference type="Proteomes" id="UP000037267">
    <property type="component" value="Unassembled WGS sequence"/>
</dbReference>
<evidence type="ECO:0000313" key="1">
    <source>
        <dbReference type="EMBL" id="KNF07972.1"/>
    </source>
</evidence>
<gene>
    <name evidence="1" type="ORF">CLPU_10c00260</name>
</gene>
<organism evidence="1 2">
    <name type="scientific">Gottschalkia purinilytica</name>
    <name type="common">Clostridium purinilyticum</name>
    <dbReference type="NCBI Taxonomy" id="1503"/>
    <lineage>
        <taxon>Bacteria</taxon>
        <taxon>Bacillati</taxon>
        <taxon>Bacillota</taxon>
        <taxon>Tissierellia</taxon>
        <taxon>Tissierellales</taxon>
        <taxon>Gottschalkiaceae</taxon>
        <taxon>Gottschalkia</taxon>
    </lineage>
</organism>
<dbReference type="STRING" id="1503.CLPU_10c00260"/>
<dbReference type="AlphaFoldDB" id="A0A0L0W961"/>
<sequence length="57" mass="6481">MKPFIFTTGELTESGHKAANKVSKEANMIKNYGKREDLVDDSFLKKAMEGYKNKKGR</sequence>
<keyword evidence="2" id="KW-1185">Reference proteome</keyword>
<protein>
    <submittedName>
        <fullName evidence="1">Uncharacterized protein</fullName>
    </submittedName>
</protein>
<reference evidence="2" key="1">
    <citation type="submission" date="2015-07" db="EMBL/GenBank/DDBJ databases">
        <title>Draft genome sequence of the purine-degrading Gottschalkia purinilyticum DSM 1384 (formerly Clostridium purinilyticum).</title>
        <authorList>
            <person name="Poehlein A."/>
            <person name="Schiel-Bengelsdorf B."/>
            <person name="Bengelsdorf F.R."/>
            <person name="Daniel R."/>
            <person name="Duerre P."/>
        </authorList>
    </citation>
    <scope>NUCLEOTIDE SEQUENCE [LARGE SCALE GENOMIC DNA]</scope>
    <source>
        <strain evidence="2">DSM 1384</strain>
    </source>
</reference>
<accession>A0A0L0W961</accession>
<evidence type="ECO:0000313" key="2">
    <source>
        <dbReference type="Proteomes" id="UP000037267"/>
    </source>
</evidence>
<dbReference type="EMBL" id="LGSS01000010">
    <property type="protein sequence ID" value="KNF07972.1"/>
    <property type="molecule type" value="Genomic_DNA"/>
</dbReference>
<comment type="caution">
    <text evidence="1">The sequence shown here is derived from an EMBL/GenBank/DDBJ whole genome shotgun (WGS) entry which is preliminary data.</text>
</comment>